<organism evidence="2 3">
    <name type="scientific">Streptomyces beijiangensis</name>
    <dbReference type="NCBI Taxonomy" id="163361"/>
    <lineage>
        <taxon>Bacteria</taxon>
        <taxon>Bacillati</taxon>
        <taxon>Actinomycetota</taxon>
        <taxon>Actinomycetes</taxon>
        <taxon>Kitasatosporales</taxon>
        <taxon>Streptomycetaceae</taxon>
        <taxon>Streptomyces</taxon>
    </lineage>
</organism>
<dbReference type="SUPFAM" id="SSF52540">
    <property type="entry name" value="P-loop containing nucleoside triphosphate hydrolases"/>
    <property type="match status" value="1"/>
</dbReference>
<dbReference type="InterPro" id="IPR027417">
    <property type="entry name" value="P-loop_NTPase"/>
</dbReference>
<sequence length="76" mass="7877">MPKWGPSGGRERNAIRLHALRKSLGDLEGVPGIELGIGHGEFFSMRGPSGSGRTAVLRLVAGFETATSGTASGSRI</sequence>
<gene>
    <name evidence="2" type="ORF">J0695_09395</name>
</gene>
<comment type="caution">
    <text evidence="2">The sequence shown here is derived from an EMBL/GenBank/DDBJ whole genome shotgun (WGS) entry which is preliminary data.</text>
</comment>
<reference evidence="2" key="1">
    <citation type="submission" date="2021-03" db="EMBL/GenBank/DDBJ databases">
        <title>Streptomyces poriferae sp. nov., a novel marine sponge-derived Actinobacteria species with anti-MRSA activity.</title>
        <authorList>
            <person name="Sandoval-Powers M."/>
            <person name="Kralova S."/>
            <person name="Nguyen G.-S."/>
            <person name="Fawwal D."/>
            <person name="Degnes K."/>
            <person name="Klinkenberg G."/>
            <person name="Sletta H."/>
            <person name="Wentzel A."/>
            <person name="Liles M.R."/>
        </authorList>
    </citation>
    <scope>NUCLEOTIDE SEQUENCE</scope>
    <source>
        <strain evidence="2">DSM 41794</strain>
    </source>
</reference>
<accession>A0A939JGX8</accession>
<proteinExistence type="predicted"/>
<dbReference type="PANTHER" id="PTHR42781:SF4">
    <property type="entry name" value="SPERMIDINE_PUTRESCINE IMPORT ATP-BINDING PROTEIN POTA"/>
    <property type="match status" value="1"/>
</dbReference>
<evidence type="ECO:0000313" key="2">
    <source>
        <dbReference type="EMBL" id="MBO0512027.1"/>
    </source>
</evidence>
<dbReference type="AlphaFoldDB" id="A0A939JGX8"/>
<keyword evidence="1" id="KW-0813">Transport</keyword>
<dbReference type="Proteomes" id="UP000664167">
    <property type="component" value="Unassembled WGS sequence"/>
</dbReference>
<dbReference type="PANTHER" id="PTHR42781">
    <property type="entry name" value="SPERMIDINE/PUTRESCINE IMPORT ATP-BINDING PROTEIN POTA"/>
    <property type="match status" value="1"/>
</dbReference>
<dbReference type="EMBL" id="JAFLRJ010000082">
    <property type="protein sequence ID" value="MBO0512027.1"/>
    <property type="molecule type" value="Genomic_DNA"/>
</dbReference>
<dbReference type="Gene3D" id="3.40.50.300">
    <property type="entry name" value="P-loop containing nucleotide triphosphate hydrolases"/>
    <property type="match status" value="1"/>
</dbReference>
<dbReference type="InterPro" id="IPR050093">
    <property type="entry name" value="ABC_SmlMolc_Importer"/>
</dbReference>
<evidence type="ECO:0008006" key="4">
    <source>
        <dbReference type="Google" id="ProtNLM"/>
    </source>
</evidence>
<protein>
    <recommendedName>
        <fullName evidence="4">ABC transporter domain-containing protein</fullName>
    </recommendedName>
</protein>
<dbReference type="RefSeq" id="WP_206961427.1">
    <property type="nucleotide sequence ID" value="NZ_BAAAJJ010000004.1"/>
</dbReference>
<name>A0A939JGX8_9ACTN</name>
<keyword evidence="3" id="KW-1185">Reference proteome</keyword>
<evidence type="ECO:0000256" key="1">
    <source>
        <dbReference type="ARBA" id="ARBA00022448"/>
    </source>
</evidence>
<evidence type="ECO:0000313" key="3">
    <source>
        <dbReference type="Proteomes" id="UP000664167"/>
    </source>
</evidence>